<keyword evidence="5" id="KW-0472">Membrane</keyword>
<keyword evidence="4 7" id="KW-0808">Transferase</keyword>
<keyword evidence="2" id="KW-1003">Cell membrane</keyword>
<sequence>MRLRLSAVSGAYRLAWRGTRHLPAPVGYGLAHTVADALWAGHRLRRSSTGVGQLERNLSRILPPGTSPRALRRAARAGMRSYMRYFYEAFALPGITPEQILARVRADVDPQLHEDVRAGSVVMALPHMGNWDLIGAWACRELATVLTVAERLEPEDLFEQFVSFRQSLGMRIIGQARGEKVFDRLLETASQGHYVVALLADRDLSSAGITAQLGGAAARVAAGPAAIAQRLGRPLYAASIHYEPLTGERRRRAGSPWGLVLIARRVPEPQQLEGREQVVAHTRAWVAELEPLIAEHAEDWHMLQPVFDADLDRDRLARSHAREQQVAHEEDA</sequence>
<dbReference type="NCBIfam" id="NF005919">
    <property type="entry name" value="PRK07920.1"/>
    <property type="match status" value="1"/>
</dbReference>
<organism evidence="7 8">
    <name type="scientific">Actinomyces oris</name>
    <dbReference type="NCBI Taxonomy" id="544580"/>
    <lineage>
        <taxon>Bacteria</taxon>
        <taxon>Bacillati</taxon>
        <taxon>Actinomycetota</taxon>
        <taxon>Actinomycetes</taxon>
        <taxon>Actinomycetales</taxon>
        <taxon>Actinomycetaceae</taxon>
        <taxon>Actinomyces</taxon>
    </lineage>
</organism>
<dbReference type="GO" id="GO:0016746">
    <property type="term" value="F:acyltransferase activity"/>
    <property type="evidence" value="ECO:0007669"/>
    <property type="project" value="UniProtKB-KW"/>
</dbReference>
<evidence type="ECO:0000313" key="8">
    <source>
        <dbReference type="Proteomes" id="UP000186857"/>
    </source>
</evidence>
<keyword evidence="3" id="KW-0997">Cell inner membrane</keyword>
<evidence type="ECO:0000256" key="6">
    <source>
        <dbReference type="ARBA" id="ARBA00023315"/>
    </source>
</evidence>
<name>A0A1Q8V6M7_9ACTO</name>
<evidence type="ECO:0000313" key="7">
    <source>
        <dbReference type="EMBL" id="OLO43745.1"/>
    </source>
</evidence>
<keyword evidence="6 7" id="KW-0012">Acyltransferase</keyword>
<dbReference type="AlphaFoldDB" id="A0A1Q8V6M7"/>
<dbReference type="GO" id="GO:0005886">
    <property type="term" value="C:plasma membrane"/>
    <property type="evidence" value="ECO:0007669"/>
    <property type="project" value="UniProtKB-SubCell"/>
</dbReference>
<evidence type="ECO:0000256" key="2">
    <source>
        <dbReference type="ARBA" id="ARBA00022475"/>
    </source>
</evidence>
<evidence type="ECO:0000256" key="4">
    <source>
        <dbReference type="ARBA" id="ARBA00022679"/>
    </source>
</evidence>
<accession>A0A1Q8V6M7</accession>
<dbReference type="InterPro" id="IPR004960">
    <property type="entry name" value="LipA_acyltrans"/>
</dbReference>
<evidence type="ECO:0000256" key="5">
    <source>
        <dbReference type="ARBA" id="ARBA00023136"/>
    </source>
</evidence>
<evidence type="ECO:0000256" key="3">
    <source>
        <dbReference type="ARBA" id="ARBA00022519"/>
    </source>
</evidence>
<dbReference type="OrthoDB" id="9803456at2"/>
<gene>
    <name evidence="7" type="ORF">BKH29_09440</name>
</gene>
<comment type="caution">
    <text evidence="7">The sequence shown here is derived from an EMBL/GenBank/DDBJ whole genome shotgun (WGS) entry which is preliminary data.</text>
</comment>
<comment type="subcellular location">
    <subcellularLocation>
        <location evidence="1">Cell inner membrane</location>
    </subcellularLocation>
</comment>
<protein>
    <submittedName>
        <fullName evidence="7">Phosphatidylinositol mannoside acyltransferase</fullName>
    </submittedName>
</protein>
<dbReference type="Proteomes" id="UP000186857">
    <property type="component" value="Unassembled WGS sequence"/>
</dbReference>
<dbReference type="GO" id="GO:0009247">
    <property type="term" value="P:glycolipid biosynthetic process"/>
    <property type="evidence" value="ECO:0007669"/>
    <property type="project" value="UniProtKB-ARBA"/>
</dbReference>
<dbReference type="PANTHER" id="PTHR30606:SF10">
    <property type="entry name" value="PHOSPHATIDYLINOSITOL MANNOSIDE ACYLTRANSFERASE"/>
    <property type="match status" value="1"/>
</dbReference>
<evidence type="ECO:0000256" key="1">
    <source>
        <dbReference type="ARBA" id="ARBA00004533"/>
    </source>
</evidence>
<dbReference type="RefSeq" id="WP_075377201.1">
    <property type="nucleotide sequence ID" value="NZ_MSKJ01000022.1"/>
</dbReference>
<dbReference type="PANTHER" id="PTHR30606">
    <property type="entry name" value="LIPID A BIOSYNTHESIS LAUROYL ACYLTRANSFERASE"/>
    <property type="match status" value="1"/>
</dbReference>
<proteinExistence type="predicted"/>
<dbReference type="EMBL" id="MSKJ01000022">
    <property type="protein sequence ID" value="OLO43745.1"/>
    <property type="molecule type" value="Genomic_DNA"/>
</dbReference>
<dbReference type="Pfam" id="PF03279">
    <property type="entry name" value="Lip_A_acyltrans"/>
    <property type="match status" value="1"/>
</dbReference>
<reference evidence="7 8" key="1">
    <citation type="submission" date="2016-12" db="EMBL/GenBank/DDBJ databases">
        <title>Genomic Comparison of strains in the 'Actinomyces naeslundii' Group.</title>
        <authorList>
            <person name="Mughal S.R."/>
            <person name="Do T."/>
            <person name="Gilbert S.C."/>
            <person name="Witherden E.A."/>
            <person name="Didelot X."/>
            <person name="Beighton D."/>
        </authorList>
    </citation>
    <scope>NUCLEOTIDE SEQUENCE [LARGE SCALE GENOMIC DNA]</scope>
    <source>
        <strain evidence="7 8">CCUG 33920</strain>
    </source>
</reference>